<feature type="domain" description="HP" evidence="2">
    <location>
        <begin position="472"/>
        <end position="507"/>
    </location>
</feature>
<protein>
    <recommendedName>
        <fullName evidence="2">HP domain-containing protein</fullName>
    </recommendedName>
</protein>
<accession>T1FQJ6</accession>
<dbReference type="Gene3D" id="1.10.950.10">
    <property type="entry name" value="Villin headpiece domain"/>
    <property type="match status" value="1"/>
</dbReference>
<evidence type="ECO:0000313" key="3">
    <source>
        <dbReference type="EMBL" id="ESN99100.1"/>
    </source>
</evidence>
<reference evidence="3 5" key="2">
    <citation type="journal article" date="2013" name="Nature">
        <title>Insights into bilaterian evolution from three spiralian genomes.</title>
        <authorList>
            <person name="Simakov O."/>
            <person name="Marletaz F."/>
            <person name="Cho S.J."/>
            <person name="Edsinger-Gonzales E."/>
            <person name="Havlak P."/>
            <person name="Hellsten U."/>
            <person name="Kuo D.H."/>
            <person name="Larsson T."/>
            <person name="Lv J."/>
            <person name="Arendt D."/>
            <person name="Savage R."/>
            <person name="Osoegawa K."/>
            <person name="de Jong P."/>
            <person name="Grimwood J."/>
            <person name="Chapman J.A."/>
            <person name="Shapiro H."/>
            <person name="Aerts A."/>
            <person name="Otillar R.P."/>
            <person name="Terry A.Y."/>
            <person name="Boore J.L."/>
            <person name="Grigoriev I.V."/>
            <person name="Lindberg D.R."/>
            <person name="Seaver E.C."/>
            <person name="Weisblat D.A."/>
            <person name="Putnam N.H."/>
            <person name="Rokhsar D.S."/>
        </authorList>
    </citation>
    <scope>NUCLEOTIDE SEQUENCE</scope>
</reference>
<dbReference type="Proteomes" id="UP000015101">
    <property type="component" value="Unassembled WGS sequence"/>
</dbReference>
<feature type="compositionally biased region" description="Polar residues" evidence="1">
    <location>
        <begin position="220"/>
        <end position="235"/>
    </location>
</feature>
<dbReference type="RefSeq" id="XP_009023000.1">
    <property type="nucleotide sequence ID" value="XM_009024752.1"/>
</dbReference>
<dbReference type="Pfam" id="PF02209">
    <property type="entry name" value="VHP"/>
    <property type="match status" value="1"/>
</dbReference>
<dbReference type="GeneID" id="20211093"/>
<dbReference type="GO" id="GO:0007010">
    <property type="term" value="P:cytoskeleton organization"/>
    <property type="evidence" value="ECO:0007669"/>
    <property type="project" value="InterPro"/>
</dbReference>
<dbReference type="EMBL" id="KB097143">
    <property type="protein sequence ID" value="ESN99100.1"/>
    <property type="molecule type" value="Genomic_DNA"/>
</dbReference>
<reference evidence="4" key="3">
    <citation type="submission" date="2015-06" db="UniProtKB">
        <authorList>
            <consortium name="EnsemblMetazoa"/>
        </authorList>
    </citation>
    <scope>IDENTIFICATION</scope>
</reference>
<dbReference type="InterPro" id="IPR036886">
    <property type="entry name" value="Villin_headpiece_dom_sf"/>
</dbReference>
<dbReference type="GO" id="GO:0003779">
    <property type="term" value="F:actin binding"/>
    <property type="evidence" value="ECO:0007669"/>
    <property type="project" value="InterPro"/>
</dbReference>
<evidence type="ECO:0000313" key="4">
    <source>
        <dbReference type="EnsemblMetazoa" id="HelroP188997"/>
    </source>
</evidence>
<sequence length="507" mass="56563">MEESAVSKGAGDAKEGNNYPVGSVDAVSKENNGTKYEKILKKDTESKISPVNVADSATNQSLISSVVSPRLEEEYPTVDHPTSPSPYLSVDQSSISAMHHNTSGGYPYEQDTLRSGHSQFDSSINKSLHSSTFGIPNKQFYNMSYLERVGTNTILRREGNHMNQGLDALVRNLNAAASVTLNGRSLSTLPTYSATHLDGGLDRTHSKNNVRNKSERDLLVTSSQENSSDVNDSSKSQAFVKLEKKICELEKIASMESGAAAVILKELKKQRSVEVEVDPRDTSRDPSAEKSLPIVFKCQRPRLASPTGTLQRFAAMSDGRRCVSSMMNHPNFALPRCHSLRYKSVLSSPADNYKTNVDSLPMHSTPVVDVARKLYSASNENEAVDGVVRDPITGLKKRSSIKMRSFTLSPSCDSPLTNVTSSYMQQDEQQPHPRHKTRWQQHQHEYDYTLSELQDALNCNQLQLDRDCLEEYLSNMEFESLFKMPRNEFRALQADQQILLKKKYLLA</sequence>
<evidence type="ECO:0000256" key="1">
    <source>
        <dbReference type="SAM" id="MobiDB-lite"/>
    </source>
</evidence>
<organism evidence="4 5">
    <name type="scientific">Helobdella robusta</name>
    <name type="common">Californian leech</name>
    <dbReference type="NCBI Taxonomy" id="6412"/>
    <lineage>
        <taxon>Eukaryota</taxon>
        <taxon>Metazoa</taxon>
        <taxon>Spiralia</taxon>
        <taxon>Lophotrochozoa</taxon>
        <taxon>Annelida</taxon>
        <taxon>Clitellata</taxon>
        <taxon>Hirudinea</taxon>
        <taxon>Rhynchobdellida</taxon>
        <taxon>Glossiphoniidae</taxon>
        <taxon>Helobdella</taxon>
    </lineage>
</organism>
<proteinExistence type="predicted"/>
<gene>
    <name evidence="4" type="primary">20211093</name>
    <name evidence="3" type="ORF">HELRODRAFT_188997</name>
</gene>
<reference evidence="5" key="1">
    <citation type="submission" date="2012-12" db="EMBL/GenBank/DDBJ databases">
        <authorList>
            <person name="Hellsten U."/>
            <person name="Grimwood J."/>
            <person name="Chapman J.A."/>
            <person name="Shapiro H."/>
            <person name="Aerts A."/>
            <person name="Otillar R.P."/>
            <person name="Terry A.Y."/>
            <person name="Boore J.L."/>
            <person name="Simakov O."/>
            <person name="Marletaz F."/>
            <person name="Cho S.-J."/>
            <person name="Edsinger-Gonzales E."/>
            <person name="Havlak P."/>
            <person name="Kuo D.-H."/>
            <person name="Larsson T."/>
            <person name="Lv J."/>
            <person name="Arendt D."/>
            <person name="Savage R."/>
            <person name="Osoegawa K."/>
            <person name="de Jong P."/>
            <person name="Lindberg D.R."/>
            <person name="Seaver E.C."/>
            <person name="Weisblat D.A."/>
            <person name="Putnam N.H."/>
            <person name="Grigoriev I.V."/>
            <person name="Rokhsar D.S."/>
        </authorList>
    </citation>
    <scope>NUCLEOTIDE SEQUENCE</scope>
</reference>
<feature type="region of interest" description="Disordered" evidence="1">
    <location>
        <begin position="198"/>
        <end position="235"/>
    </location>
</feature>
<feature type="region of interest" description="Disordered" evidence="1">
    <location>
        <begin position="1"/>
        <end position="33"/>
    </location>
</feature>
<dbReference type="AlphaFoldDB" id="T1FQJ6"/>
<dbReference type="EnsemblMetazoa" id="HelroT188997">
    <property type="protein sequence ID" value="HelroP188997"/>
    <property type="gene ID" value="HelroG188997"/>
</dbReference>
<dbReference type="CTD" id="20211093"/>
<dbReference type="SUPFAM" id="SSF47050">
    <property type="entry name" value="VHP, Villin headpiece domain"/>
    <property type="match status" value="1"/>
</dbReference>
<evidence type="ECO:0000313" key="5">
    <source>
        <dbReference type="Proteomes" id="UP000015101"/>
    </source>
</evidence>
<dbReference type="HOGENOM" id="CLU_537797_0_0_1"/>
<dbReference type="EMBL" id="AMQM01001114">
    <property type="status" value="NOT_ANNOTATED_CDS"/>
    <property type="molecule type" value="Genomic_DNA"/>
</dbReference>
<dbReference type="OrthoDB" id="28894at2759"/>
<dbReference type="InterPro" id="IPR003128">
    <property type="entry name" value="Villin_headpiece"/>
</dbReference>
<name>T1FQJ6_HELRO</name>
<evidence type="ECO:0000259" key="2">
    <source>
        <dbReference type="SMART" id="SM00153"/>
    </source>
</evidence>
<dbReference type="SMART" id="SM00153">
    <property type="entry name" value="VHP"/>
    <property type="match status" value="1"/>
</dbReference>
<dbReference type="KEGG" id="hro:HELRODRAFT_188997"/>
<feature type="region of interest" description="Disordered" evidence="1">
    <location>
        <begin position="98"/>
        <end position="120"/>
    </location>
</feature>
<keyword evidence="5" id="KW-1185">Reference proteome</keyword>
<dbReference type="InParanoid" id="T1FQJ6"/>